<evidence type="ECO:0000256" key="2">
    <source>
        <dbReference type="SAM" id="SignalP"/>
    </source>
</evidence>
<dbReference type="OrthoDB" id="7030024at2"/>
<dbReference type="RefSeq" id="WP_046163112.1">
    <property type="nucleotide sequence ID" value="NZ_CP015641.1"/>
</dbReference>
<reference evidence="4 5" key="1">
    <citation type="submission" date="2016-05" db="EMBL/GenBank/DDBJ databases">
        <title>Genome sequence of Pseudomonas stutzeri 273 and identification of the exopolysaccharide biosynthesis locus.</title>
        <authorList>
            <person name="Wu S."/>
            <person name="Sun C."/>
        </authorList>
    </citation>
    <scope>NUCLEOTIDE SEQUENCE [LARGE SCALE GENOMIC DNA]</scope>
    <source>
        <strain evidence="4 5">273</strain>
    </source>
</reference>
<feature type="region of interest" description="Disordered" evidence="1">
    <location>
        <begin position="174"/>
        <end position="195"/>
    </location>
</feature>
<dbReference type="Gene3D" id="3.30.160.670">
    <property type="match status" value="1"/>
</dbReference>
<feature type="domain" description="DUF4136" evidence="3">
    <location>
        <begin position="53"/>
        <end position="208"/>
    </location>
</feature>
<dbReference type="Proteomes" id="UP000077787">
    <property type="component" value="Chromosome"/>
</dbReference>
<name>A0A172WL48_STUST</name>
<feature type="region of interest" description="Disordered" evidence="1">
    <location>
        <begin position="25"/>
        <end position="51"/>
    </location>
</feature>
<evidence type="ECO:0000313" key="5">
    <source>
        <dbReference type="Proteomes" id="UP000077787"/>
    </source>
</evidence>
<keyword evidence="2" id="KW-0732">Signal</keyword>
<evidence type="ECO:0000313" key="4">
    <source>
        <dbReference type="EMBL" id="ANF24184.1"/>
    </source>
</evidence>
<dbReference type="AlphaFoldDB" id="A0A172WL48"/>
<protein>
    <recommendedName>
        <fullName evidence="3">DUF4136 domain-containing protein</fullName>
    </recommendedName>
</protein>
<sequence length="209" mass="22307">MSIRPALPLLCSLLGLSLAACQSSNPYTNESAPIPPAPPIERIQSPTYPAAPQDFSSYQNWSWRNPPAGTASLGTEELQEMISGALDQRGLRPAPTGAKGDVQISASAQMETRVRQVYDDYGPRVGVGAGRYGGYGPGYNTGYGIGGSTPVVRNYEEEVMTVRIEMIDSASGQTVWSNRAEARSGGDQAERKDAARAAVNRALADYPPR</sequence>
<accession>A0A172WL48</accession>
<proteinExistence type="predicted"/>
<dbReference type="InterPro" id="IPR025411">
    <property type="entry name" value="DUF4136"/>
</dbReference>
<evidence type="ECO:0000259" key="3">
    <source>
        <dbReference type="Pfam" id="PF13590"/>
    </source>
</evidence>
<gene>
    <name evidence="4" type="ORF">PS273GM_02990</name>
</gene>
<organism evidence="4 5">
    <name type="scientific">Stutzerimonas stutzeri</name>
    <name type="common">Pseudomonas stutzeri</name>
    <dbReference type="NCBI Taxonomy" id="316"/>
    <lineage>
        <taxon>Bacteria</taxon>
        <taxon>Pseudomonadati</taxon>
        <taxon>Pseudomonadota</taxon>
        <taxon>Gammaproteobacteria</taxon>
        <taxon>Pseudomonadales</taxon>
        <taxon>Pseudomonadaceae</taxon>
        <taxon>Stutzerimonas</taxon>
    </lineage>
</organism>
<evidence type="ECO:0000256" key="1">
    <source>
        <dbReference type="SAM" id="MobiDB-lite"/>
    </source>
</evidence>
<dbReference type="EMBL" id="CP015641">
    <property type="protein sequence ID" value="ANF24184.1"/>
    <property type="molecule type" value="Genomic_DNA"/>
</dbReference>
<feature type="compositionally biased region" description="Basic and acidic residues" evidence="1">
    <location>
        <begin position="180"/>
        <end position="195"/>
    </location>
</feature>
<feature type="chain" id="PRO_5008002656" description="DUF4136 domain-containing protein" evidence="2">
    <location>
        <begin position="20"/>
        <end position="209"/>
    </location>
</feature>
<dbReference type="Pfam" id="PF13590">
    <property type="entry name" value="DUF4136"/>
    <property type="match status" value="1"/>
</dbReference>
<feature type="signal peptide" evidence="2">
    <location>
        <begin position="1"/>
        <end position="19"/>
    </location>
</feature>
<dbReference type="PROSITE" id="PS51257">
    <property type="entry name" value="PROKAR_LIPOPROTEIN"/>
    <property type="match status" value="1"/>
</dbReference>